<feature type="region of interest" description="Disordered" evidence="1">
    <location>
        <begin position="329"/>
        <end position="376"/>
    </location>
</feature>
<dbReference type="OrthoDB" id="3433285at2759"/>
<dbReference type="InterPro" id="IPR015943">
    <property type="entry name" value="WD40/YVTN_repeat-like_dom_sf"/>
</dbReference>
<name>A0A9N9PW79_9HELO</name>
<proteinExistence type="predicted"/>
<organism evidence="2 3">
    <name type="scientific">Hymenoscyphus fraxineus</name>
    <dbReference type="NCBI Taxonomy" id="746836"/>
    <lineage>
        <taxon>Eukaryota</taxon>
        <taxon>Fungi</taxon>
        <taxon>Dikarya</taxon>
        <taxon>Ascomycota</taxon>
        <taxon>Pezizomycotina</taxon>
        <taxon>Leotiomycetes</taxon>
        <taxon>Helotiales</taxon>
        <taxon>Helotiaceae</taxon>
        <taxon>Hymenoscyphus</taxon>
    </lineage>
</organism>
<gene>
    <name evidence="2" type="ORF">HYFRA_00003697</name>
</gene>
<dbReference type="InterPro" id="IPR036322">
    <property type="entry name" value="WD40_repeat_dom_sf"/>
</dbReference>
<reference evidence="2" key="1">
    <citation type="submission" date="2021-07" db="EMBL/GenBank/DDBJ databases">
        <authorList>
            <person name="Durling M."/>
        </authorList>
    </citation>
    <scope>NUCLEOTIDE SEQUENCE</scope>
</reference>
<sequence length="470" mass="51035">MAITLAIPNQAPTCLSFIPISPDHFVISSLAWSDPTIDPLDAVTLSGPGTGLLTLFKISPQLDGITIVQSLPTPSGVLSLHVSASKIVTGSLDGHVRIYDIHVSNGQLSLQPSQQFAFFPPATGITSIQYHPTLLSNLVCTTSLGGVHLLRIPRSQLRPVEACLRNEEGLMPSHHPHPAWATAWTPLPGPGREVSTSNGQGLYTVGDDGLVRNISWSTSHDFLTNEKVNCDEPPRNVHGGMGITGIANLMVPGRMEGRDIVVTTGRDGTVKIVDLFTNGGRRGGVLSTLQVNDSRGTRGVKFVKQAHIPDEDLEDRLLRHELEDMELARQIEVGEADIDTDDDEMEMEEEEEEEDFHQDGDDDEPFDADEYGESISSGPWIKPRNYTFIVGCLGVGPTLIAAQCSQGQETEGWDGRSWDMRKIAIFGDHSDEKALVFDAYLHEGRMIGASASLSISNGIPAAKVCMWESQ</sequence>
<keyword evidence="3" id="KW-1185">Reference proteome</keyword>
<accession>A0A9N9PW79</accession>
<dbReference type="EMBL" id="CAJVRL010000070">
    <property type="protein sequence ID" value="CAG8956317.1"/>
    <property type="molecule type" value="Genomic_DNA"/>
</dbReference>
<evidence type="ECO:0008006" key="4">
    <source>
        <dbReference type="Google" id="ProtNLM"/>
    </source>
</evidence>
<protein>
    <recommendedName>
        <fullName evidence="4">WD40 repeat-like protein</fullName>
    </recommendedName>
</protein>
<evidence type="ECO:0000256" key="1">
    <source>
        <dbReference type="SAM" id="MobiDB-lite"/>
    </source>
</evidence>
<dbReference type="Gene3D" id="2.130.10.10">
    <property type="entry name" value="YVTN repeat-like/Quinoprotein amine dehydrogenase"/>
    <property type="match status" value="1"/>
</dbReference>
<feature type="compositionally biased region" description="Acidic residues" evidence="1">
    <location>
        <begin position="334"/>
        <end position="372"/>
    </location>
</feature>
<comment type="caution">
    <text evidence="2">The sequence shown here is derived from an EMBL/GenBank/DDBJ whole genome shotgun (WGS) entry which is preliminary data.</text>
</comment>
<dbReference type="AlphaFoldDB" id="A0A9N9PW79"/>
<evidence type="ECO:0000313" key="2">
    <source>
        <dbReference type="EMBL" id="CAG8956317.1"/>
    </source>
</evidence>
<dbReference type="SUPFAM" id="SSF50978">
    <property type="entry name" value="WD40 repeat-like"/>
    <property type="match status" value="1"/>
</dbReference>
<dbReference type="Proteomes" id="UP000696280">
    <property type="component" value="Unassembled WGS sequence"/>
</dbReference>
<evidence type="ECO:0000313" key="3">
    <source>
        <dbReference type="Proteomes" id="UP000696280"/>
    </source>
</evidence>